<evidence type="ECO:0000313" key="2">
    <source>
        <dbReference type="EMBL" id="CAB4826363.1"/>
    </source>
</evidence>
<gene>
    <name evidence="2" type="ORF">UFOPK3197_00545</name>
</gene>
<dbReference type="NCBIfam" id="TIGR01764">
    <property type="entry name" value="excise"/>
    <property type="match status" value="1"/>
</dbReference>
<accession>A0A6J7A0K5</accession>
<dbReference type="Pfam" id="PF12728">
    <property type="entry name" value="HTH_17"/>
    <property type="match status" value="1"/>
</dbReference>
<name>A0A6J7A0K5_9ZZZZ</name>
<dbReference type="InterPro" id="IPR041657">
    <property type="entry name" value="HTH_17"/>
</dbReference>
<feature type="domain" description="Helix-turn-helix" evidence="1">
    <location>
        <begin position="5"/>
        <end position="50"/>
    </location>
</feature>
<protein>
    <submittedName>
        <fullName evidence="2">Unannotated protein</fullName>
    </submittedName>
</protein>
<organism evidence="2">
    <name type="scientific">freshwater metagenome</name>
    <dbReference type="NCBI Taxonomy" id="449393"/>
    <lineage>
        <taxon>unclassified sequences</taxon>
        <taxon>metagenomes</taxon>
        <taxon>ecological metagenomes</taxon>
    </lineage>
</organism>
<dbReference type="GO" id="GO:0003677">
    <property type="term" value="F:DNA binding"/>
    <property type="evidence" value="ECO:0007669"/>
    <property type="project" value="InterPro"/>
</dbReference>
<evidence type="ECO:0000259" key="1">
    <source>
        <dbReference type="Pfam" id="PF12728"/>
    </source>
</evidence>
<proteinExistence type="predicted"/>
<dbReference type="InterPro" id="IPR010093">
    <property type="entry name" value="SinI_DNA-bd"/>
</dbReference>
<dbReference type="EMBL" id="CAFABI010000045">
    <property type="protein sequence ID" value="CAB4826363.1"/>
    <property type="molecule type" value="Genomic_DNA"/>
</dbReference>
<sequence>MQPKLLTVKQFGDQTGVSETTIYRKTLRGDIPSVRIGRGVRIPSWYLDRLAGEPGQLPGFLAGGNGGAL</sequence>
<reference evidence="2" key="1">
    <citation type="submission" date="2020-05" db="EMBL/GenBank/DDBJ databases">
        <authorList>
            <person name="Chiriac C."/>
            <person name="Salcher M."/>
            <person name="Ghai R."/>
            <person name="Kavagutti S V."/>
        </authorList>
    </citation>
    <scope>NUCLEOTIDE SEQUENCE</scope>
</reference>
<dbReference type="AlphaFoldDB" id="A0A6J7A0K5"/>